<evidence type="ECO:0000313" key="6">
    <source>
        <dbReference type="EMBL" id="KGR88974.1"/>
    </source>
</evidence>
<keyword evidence="4 5" id="KW-0732">Signal</keyword>
<dbReference type="PROSITE" id="PS51257">
    <property type="entry name" value="PROKAR_LIPOPROTEIN"/>
    <property type="match status" value="1"/>
</dbReference>
<dbReference type="InterPro" id="IPR006059">
    <property type="entry name" value="SBP"/>
</dbReference>
<dbReference type="eggNOG" id="COG1653">
    <property type="taxonomic scope" value="Bacteria"/>
</dbReference>
<dbReference type="PANTHER" id="PTHR43649:SF31">
    <property type="entry name" value="SN-GLYCEROL-3-PHOSPHATE-BINDING PERIPLASMIC PROTEIN UGPB"/>
    <property type="match status" value="1"/>
</dbReference>
<dbReference type="Pfam" id="PF13416">
    <property type="entry name" value="SBP_bac_8"/>
    <property type="match status" value="1"/>
</dbReference>
<dbReference type="SUPFAM" id="SSF53850">
    <property type="entry name" value="Periplasmic binding protein-like II"/>
    <property type="match status" value="1"/>
</dbReference>
<dbReference type="CDD" id="cd14748">
    <property type="entry name" value="PBP2_UgpB"/>
    <property type="match status" value="1"/>
</dbReference>
<evidence type="ECO:0000256" key="1">
    <source>
        <dbReference type="ARBA" id="ARBA00004196"/>
    </source>
</evidence>
<proteinExistence type="inferred from homology"/>
<reference evidence="6 7" key="1">
    <citation type="submission" date="2014-02" db="EMBL/GenBank/DDBJ databases">
        <title>Draft genome sequence of Lysinibacillus massiliensis CCUG 49529.</title>
        <authorList>
            <person name="Zhang F."/>
            <person name="Wang G."/>
            <person name="Zhang L."/>
        </authorList>
    </citation>
    <scope>NUCLEOTIDE SEQUENCE [LARGE SCALE GENOMIC DNA]</scope>
    <source>
        <strain evidence="6 7">CCUG 49529</strain>
    </source>
</reference>
<keyword evidence="3" id="KW-0813">Transport</keyword>
<dbReference type="AlphaFoldDB" id="A0A0A3IW14"/>
<dbReference type="Proteomes" id="UP000030595">
    <property type="component" value="Unassembled WGS sequence"/>
</dbReference>
<evidence type="ECO:0000256" key="3">
    <source>
        <dbReference type="ARBA" id="ARBA00022448"/>
    </source>
</evidence>
<comment type="subcellular location">
    <subcellularLocation>
        <location evidence="1">Cell envelope</location>
    </subcellularLocation>
</comment>
<evidence type="ECO:0000256" key="2">
    <source>
        <dbReference type="ARBA" id="ARBA00008520"/>
    </source>
</evidence>
<protein>
    <submittedName>
        <fullName evidence="6">ABC transporter substrate-binding protein</fullName>
    </submittedName>
</protein>
<dbReference type="InterPro" id="IPR050490">
    <property type="entry name" value="Bact_solute-bd_prot1"/>
</dbReference>
<dbReference type="PANTHER" id="PTHR43649">
    <property type="entry name" value="ARABINOSE-BINDING PROTEIN-RELATED"/>
    <property type="match status" value="1"/>
</dbReference>
<accession>A0A0A3IW14</accession>
<sequence length="443" mass="48799">MKKFRALFVLISLITLLAACSGETSNETSNDSGKIELTFWHSMGGNGGEGVEELVKRFNEQSDTVHVTAEYQGSYDDTLTKLRNATNGSNVGADVVQVFEVGARNMIDSGLIVPVQEYIDKTGYDINQIEPNLAAYYTIDGKLNSMPFNSSTPLLYYNKDMFEKAGIEEAPSSLEELKEIAPKLMGDGGANMAISMSIYGWWFDQWMSKQEMDMFNNGNGRESTPTKVIFDENKGIQNALVAWKELFDAGYAPNVGRKGGQPEFVSGESAMTFASTASLRNILDEVGDKFEVGTAYFPGINEEDAGGVSIGGASLYMIDSGDEAKKDATWEFIEFMISPESQAYWNAKTGYFPITIAAHDQQEFKENLEKYPQFQTAIDQLHDSNAEAQGGLSTVYQEIRQIEEAELENMLNGSTTPEQAAQNIANQANTAIENYNRVNNVGN</sequence>
<evidence type="ECO:0000313" key="7">
    <source>
        <dbReference type="Proteomes" id="UP000030595"/>
    </source>
</evidence>
<comment type="caution">
    <text evidence="6">The sequence shown here is derived from an EMBL/GenBank/DDBJ whole genome shotgun (WGS) entry which is preliminary data.</text>
</comment>
<dbReference type="RefSeq" id="WP_036179719.1">
    <property type="nucleotide sequence ID" value="NZ_AVCZ01000056.1"/>
</dbReference>
<name>A0A0A3IW14_9BACL</name>
<gene>
    <name evidence="6" type="ORF">CD30_17800</name>
</gene>
<keyword evidence="7" id="KW-1185">Reference proteome</keyword>
<comment type="similarity">
    <text evidence="2">Belongs to the bacterial solute-binding protein 1 family.</text>
</comment>
<dbReference type="Gene3D" id="3.40.190.10">
    <property type="entry name" value="Periplasmic binding protein-like II"/>
    <property type="match status" value="2"/>
</dbReference>
<evidence type="ECO:0000256" key="4">
    <source>
        <dbReference type="ARBA" id="ARBA00022729"/>
    </source>
</evidence>
<organism evidence="6 7">
    <name type="scientific">Ureibacillus massiliensis 4400831 = CIP 108448 = CCUG 49529</name>
    <dbReference type="NCBI Taxonomy" id="1211035"/>
    <lineage>
        <taxon>Bacteria</taxon>
        <taxon>Bacillati</taxon>
        <taxon>Bacillota</taxon>
        <taxon>Bacilli</taxon>
        <taxon>Bacillales</taxon>
        <taxon>Caryophanaceae</taxon>
        <taxon>Ureibacillus</taxon>
    </lineage>
</organism>
<feature type="signal peptide" evidence="5">
    <location>
        <begin position="1"/>
        <end position="21"/>
    </location>
</feature>
<feature type="chain" id="PRO_5039024400" evidence="5">
    <location>
        <begin position="22"/>
        <end position="443"/>
    </location>
</feature>
<dbReference type="GO" id="GO:0030313">
    <property type="term" value="C:cell envelope"/>
    <property type="evidence" value="ECO:0007669"/>
    <property type="project" value="UniProtKB-SubCell"/>
</dbReference>
<dbReference type="EMBL" id="JPVQ01000056">
    <property type="protein sequence ID" value="KGR88974.1"/>
    <property type="molecule type" value="Genomic_DNA"/>
</dbReference>
<evidence type="ECO:0000256" key="5">
    <source>
        <dbReference type="SAM" id="SignalP"/>
    </source>
</evidence>